<dbReference type="SUPFAM" id="SSF52540">
    <property type="entry name" value="P-loop containing nucleoside triphosphate hydrolases"/>
    <property type="match status" value="1"/>
</dbReference>
<sequence length="62" mass="7012">MIFLDEPTSGIDSYTARYLISNLRNLARRGKIVLLTIHQPSSDIFTLLDKVGPYSATFQCFC</sequence>
<keyword evidence="3" id="KW-0812">Transmembrane</keyword>
<evidence type="ECO:0000313" key="7">
    <source>
        <dbReference type="Proteomes" id="UP000828390"/>
    </source>
</evidence>
<keyword evidence="7" id="KW-1185">Reference proteome</keyword>
<dbReference type="PANTHER" id="PTHR48041:SF139">
    <property type="entry name" value="PROTEIN SCARLET"/>
    <property type="match status" value="1"/>
</dbReference>
<accession>A0A9D4LI21</accession>
<dbReference type="InterPro" id="IPR050352">
    <property type="entry name" value="ABCG_transporters"/>
</dbReference>
<evidence type="ECO:0000256" key="1">
    <source>
        <dbReference type="ARBA" id="ARBA00004141"/>
    </source>
</evidence>
<dbReference type="GO" id="GO:0016020">
    <property type="term" value="C:membrane"/>
    <property type="evidence" value="ECO:0007669"/>
    <property type="project" value="UniProtKB-SubCell"/>
</dbReference>
<reference evidence="6" key="1">
    <citation type="journal article" date="2019" name="bioRxiv">
        <title>The Genome of the Zebra Mussel, Dreissena polymorpha: A Resource for Invasive Species Research.</title>
        <authorList>
            <person name="McCartney M.A."/>
            <person name="Auch B."/>
            <person name="Kono T."/>
            <person name="Mallez S."/>
            <person name="Zhang Y."/>
            <person name="Obille A."/>
            <person name="Becker A."/>
            <person name="Abrahante J.E."/>
            <person name="Garbe J."/>
            <person name="Badalamenti J.P."/>
            <person name="Herman A."/>
            <person name="Mangelson H."/>
            <person name="Liachko I."/>
            <person name="Sullivan S."/>
            <person name="Sone E.D."/>
            <person name="Koren S."/>
            <person name="Silverstein K.A.T."/>
            <person name="Beckman K.B."/>
            <person name="Gohl D.M."/>
        </authorList>
    </citation>
    <scope>NUCLEOTIDE SEQUENCE</scope>
    <source>
        <strain evidence="6">Duluth1</strain>
        <tissue evidence="6">Whole animal</tissue>
    </source>
</reference>
<dbReference type="Gene3D" id="3.40.50.300">
    <property type="entry name" value="P-loop containing nucleotide triphosphate hydrolases"/>
    <property type="match status" value="1"/>
</dbReference>
<evidence type="ECO:0000256" key="5">
    <source>
        <dbReference type="ARBA" id="ARBA00023136"/>
    </source>
</evidence>
<reference evidence="6" key="2">
    <citation type="submission" date="2020-11" db="EMBL/GenBank/DDBJ databases">
        <authorList>
            <person name="McCartney M.A."/>
            <person name="Auch B."/>
            <person name="Kono T."/>
            <person name="Mallez S."/>
            <person name="Becker A."/>
            <person name="Gohl D.M."/>
            <person name="Silverstein K.A.T."/>
            <person name="Koren S."/>
            <person name="Bechman K.B."/>
            <person name="Herman A."/>
            <person name="Abrahante J.E."/>
            <person name="Garbe J."/>
        </authorList>
    </citation>
    <scope>NUCLEOTIDE SEQUENCE</scope>
    <source>
        <strain evidence="6">Duluth1</strain>
        <tissue evidence="6">Whole animal</tissue>
    </source>
</reference>
<protein>
    <recommendedName>
        <fullName evidence="8">White protein</fullName>
    </recommendedName>
</protein>
<gene>
    <name evidence="6" type="ORF">DPMN_101701</name>
</gene>
<evidence type="ECO:0000256" key="2">
    <source>
        <dbReference type="ARBA" id="ARBA00022448"/>
    </source>
</evidence>
<proteinExistence type="predicted"/>
<keyword evidence="5" id="KW-0472">Membrane</keyword>
<name>A0A9D4LI21_DREPO</name>
<keyword evidence="4" id="KW-1133">Transmembrane helix</keyword>
<dbReference type="InterPro" id="IPR027417">
    <property type="entry name" value="P-loop_NTPase"/>
</dbReference>
<evidence type="ECO:0000256" key="4">
    <source>
        <dbReference type="ARBA" id="ARBA00022989"/>
    </source>
</evidence>
<keyword evidence="2" id="KW-0813">Transport</keyword>
<evidence type="ECO:0008006" key="8">
    <source>
        <dbReference type="Google" id="ProtNLM"/>
    </source>
</evidence>
<evidence type="ECO:0000256" key="3">
    <source>
        <dbReference type="ARBA" id="ARBA00022692"/>
    </source>
</evidence>
<dbReference type="EMBL" id="JAIWYP010000003">
    <property type="protein sequence ID" value="KAH3859055.1"/>
    <property type="molecule type" value="Genomic_DNA"/>
</dbReference>
<dbReference type="AlphaFoldDB" id="A0A9D4LI21"/>
<dbReference type="GO" id="GO:0042626">
    <property type="term" value="F:ATPase-coupled transmembrane transporter activity"/>
    <property type="evidence" value="ECO:0007669"/>
    <property type="project" value="TreeGrafter"/>
</dbReference>
<dbReference type="Proteomes" id="UP000828390">
    <property type="component" value="Unassembled WGS sequence"/>
</dbReference>
<evidence type="ECO:0000313" key="6">
    <source>
        <dbReference type="EMBL" id="KAH3859055.1"/>
    </source>
</evidence>
<comment type="subcellular location">
    <subcellularLocation>
        <location evidence="1">Membrane</location>
        <topology evidence="1">Multi-pass membrane protein</topology>
    </subcellularLocation>
</comment>
<dbReference type="PANTHER" id="PTHR48041">
    <property type="entry name" value="ABC TRANSPORTER G FAMILY MEMBER 28"/>
    <property type="match status" value="1"/>
</dbReference>
<organism evidence="6 7">
    <name type="scientific">Dreissena polymorpha</name>
    <name type="common">Zebra mussel</name>
    <name type="synonym">Mytilus polymorpha</name>
    <dbReference type="NCBI Taxonomy" id="45954"/>
    <lineage>
        <taxon>Eukaryota</taxon>
        <taxon>Metazoa</taxon>
        <taxon>Spiralia</taxon>
        <taxon>Lophotrochozoa</taxon>
        <taxon>Mollusca</taxon>
        <taxon>Bivalvia</taxon>
        <taxon>Autobranchia</taxon>
        <taxon>Heteroconchia</taxon>
        <taxon>Euheterodonta</taxon>
        <taxon>Imparidentia</taxon>
        <taxon>Neoheterodontei</taxon>
        <taxon>Myida</taxon>
        <taxon>Dreissenoidea</taxon>
        <taxon>Dreissenidae</taxon>
        <taxon>Dreissena</taxon>
    </lineage>
</organism>
<comment type="caution">
    <text evidence="6">The sequence shown here is derived from an EMBL/GenBank/DDBJ whole genome shotgun (WGS) entry which is preliminary data.</text>
</comment>